<proteinExistence type="predicted"/>
<dbReference type="Proteomes" id="UP000267821">
    <property type="component" value="Unassembled WGS sequence"/>
</dbReference>
<gene>
    <name evidence="2" type="ORF">L211DRAFT_834917</name>
</gene>
<feature type="region of interest" description="Disordered" evidence="1">
    <location>
        <begin position="196"/>
        <end position="234"/>
    </location>
</feature>
<name>A0A3N4M1G3_9PEZI</name>
<organism evidence="2 3">
    <name type="scientific">Terfezia boudieri ATCC MYA-4762</name>
    <dbReference type="NCBI Taxonomy" id="1051890"/>
    <lineage>
        <taxon>Eukaryota</taxon>
        <taxon>Fungi</taxon>
        <taxon>Dikarya</taxon>
        <taxon>Ascomycota</taxon>
        <taxon>Pezizomycotina</taxon>
        <taxon>Pezizomycetes</taxon>
        <taxon>Pezizales</taxon>
        <taxon>Pezizaceae</taxon>
        <taxon>Terfezia</taxon>
    </lineage>
</organism>
<evidence type="ECO:0000313" key="3">
    <source>
        <dbReference type="Proteomes" id="UP000267821"/>
    </source>
</evidence>
<dbReference type="InParanoid" id="A0A3N4M1G3"/>
<evidence type="ECO:0000256" key="1">
    <source>
        <dbReference type="SAM" id="MobiDB-lite"/>
    </source>
</evidence>
<feature type="region of interest" description="Disordered" evidence="1">
    <location>
        <begin position="309"/>
        <end position="333"/>
    </location>
</feature>
<sequence length="457" mass="50625">MGSPQPPLVMPQTVFTPAAASSFRALPLDVKYTLLQQIDSFATLHSLEKALGAEVEDVVQGFRRGVYSAVAKIEFAPVADAVLAMRMLDIAVATTMTETIETEVENTATHKTDKSNTVPKLVLQLTSAVDTGAGLLDTPLTKDKLHTLNVAALGLAELYATNKERTLSTTELFRFKQAVFRCATLLELYKESKAVKASGTPVSPQAANDEDDEEDEEPQDEEVDDEELKEKNKYRPRNTFLATLPHQDVLEMDCVREFMHGLAEGIAKLVEDDEDEKEEEATTVCQDQLASILGEFGFGVDFTKASCSCSPSNTSTNGDNNDSNDRNGSDTNTDNANTTFTLCTLQTPHLADSLLLLGPIALFRLHTISQARPQQTQLLKAIIHALVPNPNRKRDIFWDEVMPFWCNLRSVYDASEGDSEEVKMMKEMKMPKGCRSIMDVMGVRNYEFAVFGERLFF</sequence>
<dbReference type="OrthoDB" id="5380842at2759"/>
<dbReference type="AlphaFoldDB" id="A0A3N4M1G3"/>
<feature type="compositionally biased region" description="Acidic residues" evidence="1">
    <location>
        <begin position="208"/>
        <end position="227"/>
    </location>
</feature>
<keyword evidence="3" id="KW-1185">Reference proteome</keyword>
<feature type="compositionally biased region" description="Low complexity" evidence="1">
    <location>
        <begin position="309"/>
        <end position="321"/>
    </location>
</feature>
<protein>
    <submittedName>
        <fullName evidence="2">Uncharacterized protein</fullName>
    </submittedName>
</protein>
<dbReference type="EMBL" id="ML121532">
    <property type="protein sequence ID" value="RPB27232.1"/>
    <property type="molecule type" value="Genomic_DNA"/>
</dbReference>
<reference evidence="2 3" key="1">
    <citation type="journal article" date="2018" name="Nat. Ecol. Evol.">
        <title>Pezizomycetes genomes reveal the molecular basis of ectomycorrhizal truffle lifestyle.</title>
        <authorList>
            <person name="Murat C."/>
            <person name="Payen T."/>
            <person name="Noel B."/>
            <person name="Kuo A."/>
            <person name="Morin E."/>
            <person name="Chen J."/>
            <person name="Kohler A."/>
            <person name="Krizsan K."/>
            <person name="Balestrini R."/>
            <person name="Da Silva C."/>
            <person name="Montanini B."/>
            <person name="Hainaut M."/>
            <person name="Levati E."/>
            <person name="Barry K.W."/>
            <person name="Belfiori B."/>
            <person name="Cichocki N."/>
            <person name="Clum A."/>
            <person name="Dockter R.B."/>
            <person name="Fauchery L."/>
            <person name="Guy J."/>
            <person name="Iotti M."/>
            <person name="Le Tacon F."/>
            <person name="Lindquist E.A."/>
            <person name="Lipzen A."/>
            <person name="Malagnac F."/>
            <person name="Mello A."/>
            <person name="Molinier V."/>
            <person name="Miyauchi S."/>
            <person name="Poulain J."/>
            <person name="Riccioni C."/>
            <person name="Rubini A."/>
            <person name="Sitrit Y."/>
            <person name="Splivallo R."/>
            <person name="Traeger S."/>
            <person name="Wang M."/>
            <person name="Zifcakova L."/>
            <person name="Wipf D."/>
            <person name="Zambonelli A."/>
            <person name="Paolocci F."/>
            <person name="Nowrousian M."/>
            <person name="Ottonello S."/>
            <person name="Baldrian P."/>
            <person name="Spatafora J.W."/>
            <person name="Henrissat B."/>
            <person name="Nagy L.G."/>
            <person name="Aury J.M."/>
            <person name="Wincker P."/>
            <person name="Grigoriev I.V."/>
            <person name="Bonfante P."/>
            <person name="Martin F.M."/>
        </authorList>
    </citation>
    <scope>NUCLEOTIDE SEQUENCE [LARGE SCALE GENOMIC DNA]</scope>
    <source>
        <strain evidence="2 3">ATCC MYA-4762</strain>
    </source>
</reference>
<evidence type="ECO:0000313" key="2">
    <source>
        <dbReference type="EMBL" id="RPB27232.1"/>
    </source>
</evidence>
<accession>A0A3N4M1G3</accession>